<dbReference type="Pfam" id="PF03060">
    <property type="entry name" value="NMO"/>
    <property type="match status" value="1"/>
</dbReference>
<proteinExistence type="predicted"/>
<keyword evidence="3" id="KW-1185">Reference proteome</keyword>
<reference evidence="3" key="1">
    <citation type="submission" date="2016-10" db="EMBL/GenBank/DDBJ databases">
        <authorList>
            <person name="Varghese N."/>
            <person name="Submissions S."/>
        </authorList>
    </citation>
    <scope>NUCLEOTIDE SEQUENCE [LARGE SCALE GENOMIC DNA]</scope>
    <source>
        <strain evidence="3">BS3775</strain>
    </source>
</reference>
<sequence length="182" mass="19524">MLPGTVEAPGGGPSSVELVSSVSNAGGLGSFGMQSLEPHQMIEVVRQIRQATSKPFAINLWMSNAQESAPSPADARQAGALLRPYLCSIDDLDQSFHRSPGQKPDEPDDPRDESRRLAHRALSCPGLVHGQPREAGGRAGPRGFRFVVYRAIRRADSSRQCAGIDGRTRQGNAEGFMQGLFA</sequence>
<organism evidence="2 3">
    <name type="scientific">Pseudomonas moorei</name>
    <dbReference type="NCBI Taxonomy" id="395599"/>
    <lineage>
        <taxon>Bacteria</taxon>
        <taxon>Pseudomonadati</taxon>
        <taxon>Pseudomonadota</taxon>
        <taxon>Gammaproteobacteria</taxon>
        <taxon>Pseudomonadales</taxon>
        <taxon>Pseudomonadaceae</taxon>
        <taxon>Pseudomonas</taxon>
    </lineage>
</organism>
<dbReference type="PANTHER" id="PTHR42747:SF3">
    <property type="entry name" value="NITRONATE MONOOXYGENASE-RELATED"/>
    <property type="match status" value="1"/>
</dbReference>
<dbReference type="PANTHER" id="PTHR42747">
    <property type="entry name" value="NITRONATE MONOOXYGENASE-RELATED"/>
    <property type="match status" value="1"/>
</dbReference>
<gene>
    <name evidence="2" type="ORF">SAMN04490195_2996</name>
</gene>
<evidence type="ECO:0000313" key="2">
    <source>
        <dbReference type="EMBL" id="SDR06313.1"/>
    </source>
</evidence>
<dbReference type="InterPro" id="IPR013785">
    <property type="entry name" value="Aldolase_TIM"/>
</dbReference>
<dbReference type="Gene3D" id="3.20.20.70">
    <property type="entry name" value="Aldolase class I"/>
    <property type="match status" value="1"/>
</dbReference>
<dbReference type="AlphaFoldDB" id="A0A1H1FZD6"/>
<dbReference type="SUPFAM" id="SSF51412">
    <property type="entry name" value="Inosine monophosphate dehydrogenase (IMPDH)"/>
    <property type="match status" value="1"/>
</dbReference>
<evidence type="ECO:0000313" key="3">
    <source>
        <dbReference type="Proteomes" id="UP000199570"/>
    </source>
</evidence>
<feature type="region of interest" description="Disordered" evidence="1">
    <location>
        <begin position="92"/>
        <end position="115"/>
    </location>
</feature>
<protein>
    <submittedName>
        <fullName evidence="2">Nitronate monooxygenase</fullName>
    </submittedName>
</protein>
<dbReference type="Proteomes" id="UP000199570">
    <property type="component" value="Unassembled WGS sequence"/>
</dbReference>
<dbReference type="GO" id="GO:0018580">
    <property type="term" value="F:nitronate monooxygenase activity"/>
    <property type="evidence" value="ECO:0007669"/>
    <property type="project" value="TreeGrafter"/>
</dbReference>
<accession>A0A1H1FZD6</accession>
<keyword evidence="2" id="KW-0503">Monooxygenase</keyword>
<name>A0A1H1FZD6_9PSED</name>
<keyword evidence="2" id="KW-0560">Oxidoreductase</keyword>
<evidence type="ECO:0000256" key="1">
    <source>
        <dbReference type="SAM" id="MobiDB-lite"/>
    </source>
</evidence>
<dbReference type="EMBL" id="FNKJ01000003">
    <property type="protein sequence ID" value="SDR06313.1"/>
    <property type="molecule type" value="Genomic_DNA"/>
</dbReference>